<feature type="compositionally biased region" description="Polar residues" evidence="1">
    <location>
        <begin position="450"/>
        <end position="466"/>
    </location>
</feature>
<feature type="region of interest" description="Disordered" evidence="1">
    <location>
        <begin position="890"/>
        <end position="917"/>
    </location>
</feature>
<proteinExistence type="predicted"/>
<evidence type="ECO:0000256" key="1">
    <source>
        <dbReference type="SAM" id="MobiDB-lite"/>
    </source>
</evidence>
<feature type="region of interest" description="Disordered" evidence="1">
    <location>
        <begin position="215"/>
        <end position="243"/>
    </location>
</feature>
<evidence type="ECO:0000313" key="2">
    <source>
        <dbReference type="EMBL" id="KAK0322017.1"/>
    </source>
</evidence>
<dbReference type="AlphaFoldDB" id="A0AAN6JF33"/>
<evidence type="ECO:0000313" key="3">
    <source>
        <dbReference type="Proteomes" id="UP001168146"/>
    </source>
</evidence>
<name>A0AAN6JF33_9PEZI</name>
<organism evidence="2 3">
    <name type="scientific">Friedmanniomyces endolithicus</name>
    <dbReference type="NCBI Taxonomy" id="329885"/>
    <lineage>
        <taxon>Eukaryota</taxon>
        <taxon>Fungi</taxon>
        <taxon>Dikarya</taxon>
        <taxon>Ascomycota</taxon>
        <taxon>Pezizomycotina</taxon>
        <taxon>Dothideomycetes</taxon>
        <taxon>Dothideomycetidae</taxon>
        <taxon>Mycosphaerellales</taxon>
        <taxon>Teratosphaeriaceae</taxon>
        <taxon>Friedmanniomyces</taxon>
    </lineage>
</organism>
<dbReference type="Proteomes" id="UP001168146">
    <property type="component" value="Unassembled WGS sequence"/>
</dbReference>
<sequence>MFLPIPNLTSPHRSFLFQIDTLSHKSNIAHVVLQQVHVPYNPIMTREATPVLEPQLATPPMYSAPSCISGRLKMRQRLTYCTSVAHGDVADITTWTKAALRKAQVSLWPPPSAPRSSQGCLKLYTQRTAQYMYTMDDTKHGANGEPVPHYTPIDFGASPPWVLPPLYYEESALRYTQSLPNERPINTLDVLPPEPRTVTYSEESSSCWRKDLVSQQPQTHRRIGRHSPPVISPLTDDGRDGSNDEIEVDTERDAVYLINTNQNSYSRTLGSEDDPATLPHQAVLALQHMLRVKKLFEQQQQDSAGLIRSKGPGNSNDDAHQSRVKDCLLRTVMRHIKRRLRAGDILTIERLDTPGIKLGISCAHPLCPAPRRKIPLGAYYIVLGAPGAPLNVEHYCLFCLEDLWNGKGMVAPLPEAPVLERVSSFDRHMDGLALGLDGALDDESAGLEPRNTSENEASTPRLQPSWSGMEEASTPATTYRLAALSSPASGLHDSAGAVTPAIAPMGGRVHANFCNSEDLPQADGVSDTIPLGGHAKLAKKRGVTKSTAVASSTYPQNAERASAVSRELRDLSKGFSEAFLNGQAQTLKKRRDSVESPARRSARQPVATQRGQSLAAIFGRGKGGDGAKSRQPTADEAMMAAGRLHDTTSPTKSLAHTAPLSAEAVGDKAIKACRRLDTMYRQRTQVLASLCPGEISTILPPGSRKRDGGPRVGKDAFGVPHTEPFAEHVRYYTQPASSAGQSTDAPVACRSSLAGPMPKALSSVLERRPISSVAKGGAVPKAAAATTSRRPQLPPVNVDVGRLFASPITTPETAWPYGLGHAQLDGTNDVPDDSFRGQSADELDATSFQHHSAPAMPERSSPHRPFNPASLLASRHAPIIEEWRTMAPESPVDEYPRPETPGLPHSPSSTTSSGRWKEAPMRSQLLATYISAGQSLSEKERAAVELWRMASKEQLGWERHLVRAEEWREWCRRSGDFEDGEETRVVGLGEGAGGDVDRSDGGESQGGVDDDILTTMANARLGKRRDSGEYATAQAVRDESTGDEDYEGLEAGCGLQMRACRAKDLSTVLGELRMLGDA</sequence>
<accession>A0AAN6JF33</accession>
<feature type="region of interest" description="Disordered" evidence="1">
    <location>
        <begin position="440"/>
        <end position="473"/>
    </location>
</feature>
<dbReference type="EMBL" id="JASUXU010000018">
    <property type="protein sequence ID" value="KAK0322017.1"/>
    <property type="molecule type" value="Genomic_DNA"/>
</dbReference>
<feature type="region of interest" description="Disordered" evidence="1">
    <location>
        <begin position="987"/>
        <end position="1010"/>
    </location>
</feature>
<comment type="caution">
    <text evidence="2">The sequence shown here is derived from an EMBL/GenBank/DDBJ whole genome shotgun (WGS) entry which is preliminary data.</text>
</comment>
<feature type="region of interest" description="Disordered" evidence="1">
    <location>
        <begin position="586"/>
        <end position="611"/>
    </location>
</feature>
<protein>
    <submittedName>
        <fullName evidence="2">Uncharacterized protein</fullName>
    </submittedName>
</protein>
<gene>
    <name evidence="2" type="ORF">LTR82_006991</name>
</gene>
<reference evidence="2" key="1">
    <citation type="submission" date="2021-12" db="EMBL/GenBank/DDBJ databases">
        <title>Black yeast isolated from Biological Soil Crust.</title>
        <authorList>
            <person name="Kurbessoian T."/>
        </authorList>
    </citation>
    <scope>NUCLEOTIDE SEQUENCE</scope>
    <source>
        <strain evidence="2">CCFEE 5208</strain>
    </source>
</reference>